<proteinExistence type="predicted"/>
<dbReference type="GO" id="GO:0004674">
    <property type="term" value="F:protein serine/threonine kinase activity"/>
    <property type="evidence" value="ECO:0007669"/>
    <property type="project" value="UniProtKB-KW"/>
</dbReference>
<reference evidence="13 14" key="1">
    <citation type="submission" date="2018-01" db="EMBL/GenBank/DDBJ databases">
        <title>Twenty Corynebacterium bovis Genomes.</title>
        <authorList>
            <person name="Gulvik C.A."/>
        </authorList>
    </citation>
    <scope>NUCLEOTIDE SEQUENCE [LARGE SCALE GENOMIC DNA]</scope>
    <source>
        <strain evidence="13 14">F6900</strain>
    </source>
</reference>
<comment type="caution">
    <text evidence="13">The sequence shown here is derived from an EMBL/GenBank/DDBJ whole genome shotgun (WGS) entry which is preliminary data.</text>
</comment>
<dbReference type="Pfam" id="PF00069">
    <property type="entry name" value="Pkinase"/>
    <property type="match status" value="1"/>
</dbReference>
<dbReference type="InterPro" id="IPR000719">
    <property type="entry name" value="Prot_kinase_dom"/>
</dbReference>
<dbReference type="Proteomes" id="UP000276526">
    <property type="component" value="Unassembled WGS sequence"/>
</dbReference>
<dbReference type="AlphaFoldDB" id="A0A3R8PD35"/>
<keyword evidence="10" id="KW-0472">Membrane</keyword>
<keyword evidence="10" id="KW-1133">Transmembrane helix</keyword>
<sequence length="769" mass="79960">MTELHEGDLLESRYRIGATIARGGMSTVYHCVDTRLDREVAAKVMDPSLVDDPAFRTRFEREARAVAKLNHPCLVNVFDQGVDGDHVFLVMELVPGGTLRELLRERGPMPPHAALAVMSPVLTALALAHDHGMVHRDIKPDNVLIRDDHQVKLADFGLVRAVAQANPTQTGPVIGTAAYLAPEQVQGHRTGPQVDVYSAGVLLFELLTGTTPFHGETPTATAVMRVDHDVPAPSGAIDGVPPELDDLVLTATARDPLDRFADGGEFLAAVRRTVAALDLPEFDVPAPEDSAVRRALEGSDFGDRLAWDDDAMATRTVGGVPEADPVHRPGPAAAPVYDDSLPPSQERARRNYGDLPGPAETRIQPSPGFHGPAVPPPDGAVPDHAAASPVGAGAPAPAAPAPAPAARARRPLTNRSPVGTVVWTVLLVLVVVAVAVGAWWTTSGRFGEIPQVVGMDATQARASVEAAGFTSAVEERYGNDAPEQAVIGTDPPFGQRVPRGSRVAVLVSLGRPTVPTPGAGDTLSAYQSRLRDRTLQWTVADEVYSDSVPRGVVATVSPSAGTVVPTGSTVTVHVSKGPRPVTVPDVRGRDEAAARAALTAAGLQVGEVRRVFDADVDGGDAVATVPAAGGSAPSGSRVTLELSNAVTVPDVTGLGEDDARRRLSDAGLSAKDGGTTAETTEDAGDVARQDPAPGTRVDPAGGATVTLTRSSSVRVPLVIGLTADAARSRLEAAGLRVVVEGRRNGFVVTQSPGPVGRAAEGDTVTLHTL</sequence>
<evidence type="ECO:0000259" key="12">
    <source>
        <dbReference type="PROSITE" id="PS51178"/>
    </source>
</evidence>
<dbReference type="Gene3D" id="1.10.510.10">
    <property type="entry name" value="Transferase(Phosphotransferase) domain 1"/>
    <property type="match status" value="1"/>
</dbReference>
<keyword evidence="2 13" id="KW-0723">Serine/threonine-protein kinase</keyword>
<dbReference type="PROSITE" id="PS51178">
    <property type="entry name" value="PASTA"/>
    <property type="match status" value="4"/>
</dbReference>
<evidence type="ECO:0000256" key="6">
    <source>
        <dbReference type="ARBA" id="ARBA00022840"/>
    </source>
</evidence>
<comment type="catalytic activity">
    <reaction evidence="8">
        <text>L-seryl-[protein] + ATP = O-phospho-L-seryl-[protein] + ADP + H(+)</text>
        <dbReference type="Rhea" id="RHEA:17989"/>
        <dbReference type="Rhea" id="RHEA-COMP:9863"/>
        <dbReference type="Rhea" id="RHEA-COMP:11604"/>
        <dbReference type="ChEBI" id="CHEBI:15378"/>
        <dbReference type="ChEBI" id="CHEBI:29999"/>
        <dbReference type="ChEBI" id="CHEBI:30616"/>
        <dbReference type="ChEBI" id="CHEBI:83421"/>
        <dbReference type="ChEBI" id="CHEBI:456216"/>
        <dbReference type="EC" id="2.7.11.1"/>
    </reaction>
</comment>
<evidence type="ECO:0000256" key="9">
    <source>
        <dbReference type="SAM" id="MobiDB-lite"/>
    </source>
</evidence>
<accession>A0A3R8PD35</accession>
<evidence type="ECO:0000256" key="4">
    <source>
        <dbReference type="ARBA" id="ARBA00022741"/>
    </source>
</evidence>
<dbReference type="InterPro" id="IPR008271">
    <property type="entry name" value="Ser/Thr_kinase_AS"/>
</dbReference>
<feature type="compositionally biased region" description="Low complexity" evidence="9">
    <location>
        <begin position="380"/>
        <end position="396"/>
    </location>
</feature>
<feature type="region of interest" description="Disordered" evidence="9">
    <location>
        <begin position="316"/>
        <end position="408"/>
    </location>
</feature>
<name>A0A3R8PD35_9CORY</name>
<dbReference type="InterPro" id="IPR005543">
    <property type="entry name" value="PASTA_dom"/>
</dbReference>
<dbReference type="CDD" id="cd06577">
    <property type="entry name" value="PASTA_pknB"/>
    <property type="match status" value="5"/>
</dbReference>
<dbReference type="PROSITE" id="PS00108">
    <property type="entry name" value="PROTEIN_KINASE_ST"/>
    <property type="match status" value="1"/>
</dbReference>
<feature type="domain" description="PASTA" evidence="12">
    <location>
        <begin position="712"/>
        <end position="769"/>
    </location>
</feature>
<dbReference type="FunFam" id="1.10.510.10:FF:000021">
    <property type="entry name" value="Serine/threonine protein kinase"/>
    <property type="match status" value="1"/>
</dbReference>
<keyword evidence="4" id="KW-0547">Nucleotide-binding</keyword>
<feature type="region of interest" description="Disordered" evidence="9">
    <location>
        <begin position="665"/>
        <end position="703"/>
    </location>
</feature>
<evidence type="ECO:0000256" key="1">
    <source>
        <dbReference type="ARBA" id="ARBA00012513"/>
    </source>
</evidence>
<keyword evidence="3" id="KW-0808">Transferase</keyword>
<dbReference type="SUPFAM" id="SSF56112">
    <property type="entry name" value="Protein kinase-like (PK-like)"/>
    <property type="match status" value="1"/>
</dbReference>
<dbReference type="Gene3D" id="3.30.10.20">
    <property type="match status" value="5"/>
</dbReference>
<evidence type="ECO:0000259" key="11">
    <source>
        <dbReference type="PROSITE" id="PS50011"/>
    </source>
</evidence>
<evidence type="ECO:0000256" key="5">
    <source>
        <dbReference type="ARBA" id="ARBA00022777"/>
    </source>
</evidence>
<dbReference type="InterPro" id="IPR011009">
    <property type="entry name" value="Kinase-like_dom_sf"/>
</dbReference>
<dbReference type="PROSITE" id="PS50011">
    <property type="entry name" value="PROTEIN_KINASE_DOM"/>
    <property type="match status" value="1"/>
</dbReference>
<comment type="catalytic activity">
    <reaction evidence="7">
        <text>L-threonyl-[protein] + ATP = O-phospho-L-threonyl-[protein] + ADP + H(+)</text>
        <dbReference type="Rhea" id="RHEA:46608"/>
        <dbReference type="Rhea" id="RHEA-COMP:11060"/>
        <dbReference type="Rhea" id="RHEA-COMP:11605"/>
        <dbReference type="ChEBI" id="CHEBI:15378"/>
        <dbReference type="ChEBI" id="CHEBI:30013"/>
        <dbReference type="ChEBI" id="CHEBI:30616"/>
        <dbReference type="ChEBI" id="CHEBI:61977"/>
        <dbReference type="ChEBI" id="CHEBI:456216"/>
        <dbReference type="EC" id="2.7.11.1"/>
    </reaction>
</comment>
<dbReference type="Pfam" id="PF03793">
    <property type="entry name" value="PASTA"/>
    <property type="match status" value="5"/>
</dbReference>
<dbReference type="CDD" id="cd14014">
    <property type="entry name" value="STKc_PknB_like"/>
    <property type="match status" value="1"/>
</dbReference>
<feature type="domain" description="PASTA" evidence="12">
    <location>
        <begin position="645"/>
        <end position="711"/>
    </location>
</feature>
<feature type="domain" description="PASTA" evidence="12">
    <location>
        <begin position="441"/>
        <end position="509"/>
    </location>
</feature>
<gene>
    <name evidence="13" type="ORF">CXF48_03965</name>
</gene>
<evidence type="ECO:0000256" key="8">
    <source>
        <dbReference type="ARBA" id="ARBA00048679"/>
    </source>
</evidence>
<dbReference type="FunFam" id="3.30.200.20:FF:000035">
    <property type="entry name" value="Serine/threonine protein kinase Stk1"/>
    <property type="match status" value="1"/>
</dbReference>
<feature type="domain" description="Protein kinase" evidence="11">
    <location>
        <begin position="14"/>
        <end position="274"/>
    </location>
</feature>
<feature type="transmembrane region" description="Helical" evidence="10">
    <location>
        <begin position="417"/>
        <end position="440"/>
    </location>
</feature>
<feature type="domain" description="PASTA" evidence="12">
    <location>
        <begin position="577"/>
        <end position="644"/>
    </location>
</feature>
<dbReference type="GO" id="GO:0005524">
    <property type="term" value="F:ATP binding"/>
    <property type="evidence" value="ECO:0007669"/>
    <property type="project" value="UniProtKB-KW"/>
</dbReference>
<dbReference type="EMBL" id="PQNK01000005">
    <property type="protein sequence ID" value="RRO87002.1"/>
    <property type="molecule type" value="Genomic_DNA"/>
</dbReference>
<keyword evidence="5 13" id="KW-0418">Kinase</keyword>
<protein>
    <recommendedName>
        <fullName evidence="1">non-specific serine/threonine protein kinase</fullName>
        <ecNumber evidence="1">2.7.11.1</ecNumber>
    </recommendedName>
</protein>
<dbReference type="EC" id="2.7.11.1" evidence="1"/>
<evidence type="ECO:0000256" key="10">
    <source>
        <dbReference type="SAM" id="Phobius"/>
    </source>
</evidence>
<dbReference type="GO" id="GO:0045717">
    <property type="term" value="P:negative regulation of fatty acid biosynthetic process"/>
    <property type="evidence" value="ECO:0007669"/>
    <property type="project" value="UniProtKB-ARBA"/>
</dbReference>
<dbReference type="RefSeq" id="WP_125172796.1">
    <property type="nucleotide sequence ID" value="NZ_JAPJOD010000055.1"/>
</dbReference>
<dbReference type="Gene3D" id="3.30.200.20">
    <property type="entry name" value="Phosphorylase Kinase, domain 1"/>
    <property type="match status" value="1"/>
</dbReference>
<keyword evidence="10" id="KW-0812">Transmembrane</keyword>
<keyword evidence="6" id="KW-0067">ATP-binding</keyword>
<evidence type="ECO:0000313" key="14">
    <source>
        <dbReference type="Proteomes" id="UP000276526"/>
    </source>
</evidence>
<dbReference type="PANTHER" id="PTHR43289:SF34">
    <property type="entry name" value="SERINE_THREONINE-PROTEIN KINASE YBDM-RELATED"/>
    <property type="match status" value="1"/>
</dbReference>
<evidence type="ECO:0000313" key="13">
    <source>
        <dbReference type="EMBL" id="RRO87002.1"/>
    </source>
</evidence>
<evidence type="ECO:0000256" key="7">
    <source>
        <dbReference type="ARBA" id="ARBA00047899"/>
    </source>
</evidence>
<dbReference type="SMART" id="SM00740">
    <property type="entry name" value="PASTA"/>
    <property type="match status" value="5"/>
</dbReference>
<dbReference type="PANTHER" id="PTHR43289">
    <property type="entry name" value="MITOGEN-ACTIVATED PROTEIN KINASE KINASE KINASE 20-RELATED"/>
    <property type="match status" value="1"/>
</dbReference>
<evidence type="ECO:0000256" key="3">
    <source>
        <dbReference type="ARBA" id="ARBA00022679"/>
    </source>
</evidence>
<evidence type="ECO:0000256" key="2">
    <source>
        <dbReference type="ARBA" id="ARBA00022527"/>
    </source>
</evidence>
<dbReference type="SMART" id="SM00220">
    <property type="entry name" value="S_TKc"/>
    <property type="match status" value="1"/>
</dbReference>
<organism evidence="13 14">
    <name type="scientific">Corynebacterium bovis</name>
    <dbReference type="NCBI Taxonomy" id="36808"/>
    <lineage>
        <taxon>Bacteria</taxon>
        <taxon>Bacillati</taxon>
        <taxon>Actinomycetota</taxon>
        <taxon>Actinomycetes</taxon>
        <taxon>Mycobacteriales</taxon>
        <taxon>Corynebacteriaceae</taxon>
        <taxon>Corynebacterium</taxon>
    </lineage>
</organism>